<accession>A0A382YXZ7</accession>
<dbReference type="EMBL" id="UINC01179235">
    <property type="protein sequence ID" value="SVD87819.1"/>
    <property type="molecule type" value="Genomic_DNA"/>
</dbReference>
<dbReference type="AlphaFoldDB" id="A0A382YXZ7"/>
<proteinExistence type="predicted"/>
<organism evidence="1">
    <name type="scientific">marine metagenome</name>
    <dbReference type="NCBI Taxonomy" id="408172"/>
    <lineage>
        <taxon>unclassified sequences</taxon>
        <taxon>metagenomes</taxon>
        <taxon>ecological metagenomes</taxon>
    </lineage>
</organism>
<reference evidence="1" key="1">
    <citation type="submission" date="2018-05" db="EMBL/GenBank/DDBJ databases">
        <authorList>
            <person name="Lanie J.A."/>
            <person name="Ng W.-L."/>
            <person name="Kazmierczak K.M."/>
            <person name="Andrzejewski T.M."/>
            <person name="Davidsen T.M."/>
            <person name="Wayne K.J."/>
            <person name="Tettelin H."/>
            <person name="Glass J.I."/>
            <person name="Rusch D."/>
            <person name="Podicherti R."/>
            <person name="Tsui H.-C.T."/>
            <person name="Winkler M.E."/>
        </authorList>
    </citation>
    <scope>NUCLEOTIDE SEQUENCE</scope>
</reference>
<gene>
    <name evidence="1" type="ORF">METZ01_LOCUS440673</name>
</gene>
<sequence length="196" mass="22360">MIQTEGPNIPFDKFAREDLWALSSLRAFLFDEYRITQDINKLPKVTVSLLLQFDRHMAAAEASGKITIVRHTTIAFAGIREPLFHSQELLKELQFRGYPVPNGLIDARKKGDWIKAKKCLKEFRQNMKDFIANEGKIPEGVKDKSKSSHNLKNWNQVLFCALPRGLETRIKGKITDDKRREATSLFDKGTKASNVG</sequence>
<name>A0A382YXZ7_9ZZZZ</name>
<evidence type="ECO:0000313" key="1">
    <source>
        <dbReference type="EMBL" id="SVD87819.1"/>
    </source>
</evidence>
<protein>
    <submittedName>
        <fullName evidence="1">Uncharacterized protein</fullName>
    </submittedName>
</protein>